<dbReference type="PROSITE" id="PS50088">
    <property type="entry name" value="ANK_REPEAT"/>
    <property type="match status" value="3"/>
</dbReference>
<evidence type="ECO:0000256" key="1">
    <source>
        <dbReference type="ARBA" id="ARBA00022737"/>
    </source>
</evidence>
<evidence type="ECO:0000313" key="4">
    <source>
        <dbReference type="EMBL" id="KAK8835891.1"/>
    </source>
</evidence>
<protein>
    <recommendedName>
        <fullName evidence="6">Ankyrin repeat protein</fullName>
    </recommendedName>
</protein>
<dbReference type="Proteomes" id="UP001470230">
    <property type="component" value="Unassembled WGS sequence"/>
</dbReference>
<evidence type="ECO:0000313" key="5">
    <source>
        <dbReference type="Proteomes" id="UP001470230"/>
    </source>
</evidence>
<feature type="repeat" description="ANK" evidence="3">
    <location>
        <begin position="118"/>
        <end position="150"/>
    </location>
</feature>
<dbReference type="PANTHER" id="PTHR24198">
    <property type="entry name" value="ANKYRIN REPEAT AND PROTEIN KINASE DOMAIN-CONTAINING PROTEIN"/>
    <property type="match status" value="1"/>
</dbReference>
<keyword evidence="1" id="KW-0677">Repeat</keyword>
<dbReference type="Gene3D" id="1.25.40.20">
    <property type="entry name" value="Ankyrin repeat-containing domain"/>
    <property type="match status" value="2"/>
</dbReference>
<dbReference type="Pfam" id="PF00023">
    <property type="entry name" value="Ank"/>
    <property type="match status" value="1"/>
</dbReference>
<dbReference type="SUPFAM" id="SSF48403">
    <property type="entry name" value="Ankyrin repeat"/>
    <property type="match status" value="2"/>
</dbReference>
<feature type="repeat" description="ANK" evidence="3">
    <location>
        <begin position="151"/>
        <end position="183"/>
    </location>
</feature>
<dbReference type="PANTHER" id="PTHR24198:SF165">
    <property type="entry name" value="ANKYRIN REPEAT-CONTAINING PROTEIN-RELATED"/>
    <property type="match status" value="1"/>
</dbReference>
<organism evidence="4 5">
    <name type="scientific">Tritrichomonas musculus</name>
    <dbReference type="NCBI Taxonomy" id="1915356"/>
    <lineage>
        <taxon>Eukaryota</taxon>
        <taxon>Metamonada</taxon>
        <taxon>Parabasalia</taxon>
        <taxon>Tritrichomonadida</taxon>
        <taxon>Tritrichomonadidae</taxon>
        <taxon>Tritrichomonas</taxon>
    </lineage>
</organism>
<gene>
    <name evidence="4" type="ORF">M9Y10_040269</name>
</gene>
<feature type="repeat" description="ANK" evidence="3">
    <location>
        <begin position="239"/>
        <end position="271"/>
    </location>
</feature>
<reference evidence="4 5" key="1">
    <citation type="submission" date="2024-04" db="EMBL/GenBank/DDBJ databases">
        <title>Tritrichomonas musculus Genome.</title>
        <authorList>
            <person name="Alves-Ferreira E."/>
            <person name="Grigg M."/>
            <person name="Lorenzi H."/>
            <person name="Galac M."/>
        </authorList>
    </citation>
    <scope>NUCLEOTIDE SEQUENCE [LARGE SCALE GENOMIC DNA]</scope>
    <source>
        <strain evidence="4 5">EAF2021</strain>
    </source>
</reference>
<name>A0ABR2GQF0_9EUKA</name>
<comment type="caution">
    <text evidence="4">The sequence shown here is derived from an EMBL/GenBank/DDBJ whole genome shotgun (WGS) entry which is preliminary data.</text>
</comment>
<dbReference type="InterPro" id="IPR036770">
    <property type="entry name" value="Ankyrin_rpt-contain_sf"/>
</dbReference>
<dbReference type="InterPro" id="IPR002110">
    <property type="entry name" value="Ankyrin_rpt"/>
</dbReference>
<dbReference type="SMART" id="SM00248">
    <property type="entry name" value="ANK"/>
    <property type="match status" value="7"/>
</dbReference>
<proteinExistence type="predicted"/>
<sequence>MNFTAHNTRYLINNYYNRRNKNTKENSDNQNSINQKILDTIIDDDDEQFSEIISQSSDTGNYNKTFKMTNYKFPLILSSEPTYASLCAYFSAEKCLDALSMLASAGLESSEIKQPDNFGRNPIHFACAGGSLSIIRKLDQAHFSLNEKDNEGCLPSHYAAMAGNLDIFKYLWMKGADLISASNQYNKMTPLHVASLYGNLNIVKFICETVVGEDETNTNDDKKQLKLMNFAGFHNRYCKFSTPLHLACEGGHEDILRYLLTKKELIDVQLESLDRSSRTPLLVACKNGSLGCVKALIEYDRNLLKWKKNRKHVPLIDAAGNGYLDIVSFLLKQKEIVIDQINSQKLDAIMTAVRNDRLNVVKCLVDNGALKKYNDSQIGELFLSACGSNDINMVKYIDHVADIPYFTKSNNKVAKWTRVGSLKMDENT</sequence>
<evidence type="ECO:0008006" key="6">
    <source>
        <dbReference type="Google" id="ProtNLM"/>
    </source>
</evidence>
<dbReference type="EMBL" id="JAPFFF010000072">
    <property type="protein sequence ID" value="KAK8835891.1"/>
    <property type="molecule type" value="Genomic_DNA"/>
</dbReference>
<accession>A0ABR2GQF0</accession>
<evidence type="ECO:0000256" key="3">
    <source>
        <dbReference type="PROSITE-ProRule" id="PRU00023"/>
    </source>
</evidence>
<dbReference type="PROSITE" id="PS50297">
    <property type="entry name" value="ANK_REP_REGION"/>
    <property type="match status" value="2"/>
</dbReference>
<keyword evidence="5" id="KW-1185">Reference proteome</keyword>
<keyword evidence="2 3" id="KW-0040">ANK repeat</keyword>
<evidence type="ECO:0000256" key="2">
    <source>
        <dbReference type="ARBA" id="ARBA00023043"/>
    </source>
</evidence>
<dbReference type="Pfam" id="PF12796">
    <property type="entry name" value="Ank_2"/>
    <property type="match status" value="3"/>
</dbReference>